<organism evidence="6 7">
    <name type="scientific">Zalerion maritima</name>
    <dbReference type="NCBI Taxonomy" id="339359"/>
    <lineage>
        <taxon>Eukaryota</taxon>
        <taxon>Fungi</taxon>
        <taxon>Dikarya</taxon>
        <taxon>Ascomycota</taxon>
        <taxon>Pezizomycotina</taxon>
        <taxon>Sordariomycetes</taxon>
        <taxon>Lulworthiomycetidae</taxon>
        <taxon>Lulworthiales</taxon>
        <taxon>Lulworthiaceae</taxon>
        <taxon>Zalerion</taxon>
    </lineage>
</organism>
<sequence length="127" mass="13655">MDFTDYFRFANLGVAAFLILGGIAQFLAGSILVGIYVIVFALATAALEFQIPPQLVRYCSFYFSFLGRGVFYTFLAAICLNSNMMGTVAGWVIGIVGLAYAALEFVPSIEAPANMREQDGGWGAEGV</sequence>
<evidence type="ECO:0000313" key="6">
    <source>
        <dbReference type="EMBL" id="KAJ2895128.1"/>
    </source>
</evidence>
<keyword evidence="2 5" id="KW-0812">Transmembrane</keyword>
<evidence type="ECO:0000256" key="5">
    <source>
        <dbReference type="SAM" id="Phobius"/>
    </source>
</evidence>
<protein>
    <submittedName>
        <fullName evidence="6">Golgi apparatus membrane protein tvp15-like protein</fullName>
    </submittedName>
</protein>
<proteinExistence type="predicted"/>
<comment type="subcellular location">
    <subcellularLocation>
        <location evidence="1">Membrane</location>
        <topology evidence="1">Multi-pass membrane protein</topology>
    </subcellularLocation>
</comment>
<dbReference type="PANTHER" id="PTHR28128:SF1">
    <property type="entry name" value="GOLGI APPARATUS MEMBRANE PROTEIN TVP15"/>
    <property type="match status" value="1"/>
</dbReference>
<evidence type="ECO:0000256" key="3">
    <source>
        <dbReference type="ARBA" id="ARBA00022989"/>
    </source>
</evidence>
<dbReference type="Proteomes" id="UP001201980">
    <property type="component" value="Unassembled WGS sequence"/>
</dbReference>
<feature type="transmembrane region" description="Helical" evidence="5">
    <location>
        <begin position="55"/>
        <end position="78"/>
    </location>
</feature>
<keyword evidence="3 5" id="KW-1133">Transmembrane helix</keyword>
<keyword evidence="4 5" id="KW-0472">Membrane</keyword>
<evidence type="ECO:0000256" key="4">
    <source>
        <dbReference type="ARBA" id="ARBA00023136"/>
    </source>
</evidence>
<name>A0AAD5RJ17_9PEZI</name>
<dbReference type="InterPro" id="IPR013714">
    <property type="entry name" value="Golgi_TVP15"/>
</dbReference>
<evidence type="ECO:0000256" key="1">
    <source>
        <dbReference type="ARBA" id="ARBA00004141"/>
    </source>
</evidence>
<gene>
    <name evidence="6" type="ORF">MKZ38_006872</name>
</gene>
<feature type="transmembrane region" description="Helical" evidence="5">
    <location>
        <begin position="12"/>
        <end position="43"/>
    </location>
</feature>
<dbReference type="PANTHER" id="PTHR28128">
    <property type="entry name" value="GOLGI APPARATUS MEMBRANE PROTEIN TVP15"/>
    <property type="match status" value="1"/>
</dbReference>
<evidence type="ECO:0000313" key="7">
    <source>
        <dbReference type="Proteomes" id="UP001201980"/>
    </source>
</evidence>
<dbReference type="EMBL" id="JAKWBI020000425">
    <property type="protein sequence ID" value="KAJ2895128.1"/>
    <property type="molecule type" value="Genomic_DNA"/>
</dbReference>
<comment type="caution">
    <text evidence="6">The sequence shown here is derived from an EMBL/GenBank/DDBJ whole genome shotgun (WGS) entry which is preliminary data.</text>
</comment>
<dbReference type="Pfam" id="PF08507">
    <property type="entry name" value="COPI_assoc"/>
    <property type="match status" value="1"/>
</dbReference>
<dbReference type="GO" id="GO:0016192">
    <property type="term" value="P:vesicle-mediated transport"/>
    <property type="evidence" value="ECO:0007669"/>
    <property type="project" value="TreeGrafter"/>
</dbReference>
<keyword evidence="7" id="KW-1185">Reference proteome</keyword>
<evidence type="ECO:0000256" key="2">
    <source>
        <dbReference type="ARBA" id="ARBA00022692"/>
    </source>
</evidence>
<feature type="transmembrane region" description="Helical" evidence="5">
    <location>
        <begin position="84"/>
        <end position="106"/>
    </location>
</feature>
<dbReference type="AlphaFoldDB" id="A0AAD5RJ17"/>
<reference evidence="6" key="1">
    <citation type="submission" date="2022-07" db="EMBL/GenBank/DDBJ databases">
        <title>Draft genome sequence of Zalerion maritima ATCC 34329, a (micro)plastics degrading marine fungus.</title>
        <authorList>
            <person name="Paco A."/>
            <person name="Goncalves M.F.M."/>
            <person name="Rocha-Santos T.A.P."/>
            <person name="Alves A."/>
        </authorList>
    </citation>
    <scope>NUCLEOTIDE SEQUENCE</scope>
    <source>
        <strain evidence="6">ATCC 34329</strain>
    </source>
</reference>
<accession>A0AAD5RJ17</accession>
<dbReference type="GO" id="GO:0000139">
    <property type="term" value="C:Golgi membrane"/>
    <property type="evidence" value="ECO:0007669"/>
    <property type="project" value="TreeGrafter"/>
</dbReference>